<accession>A0A0C3PQJ2</accession>
<proteinExistence type="predicted"/>
<feature type="region of interest" description="Disordered" evidence="1">
    <location>
        <begin position="448"/>
        <end position="540"/>
    </location>
</feature>
<feature type="compositionally biased region" description="Polar residues" evidence="1">
    <location>
        <begin position="42"/>
        <end position="60"/>
    </location>
</feature>
<feature type="region of interest" description="Disordered" evidence="1">
    <location>
        <begin position="190"/>
        <end position="252"/>
    </location>
</feature>
<dbReference type="HOGENOM" id="CLU_504439_0_0_1"/>
<evidence type="ECO:0000256" key="1">
    <source>
        <dbReference type="SAM" id="MobiDB-lite"/>
    </source>
</evidence>
<feature type="region of interest" description="Disordered" evidence="1">
    <location>
        <begin position="121"/>
        <end position="142"/>
    </location>
</feature>
<keyword evidence="2" id="KW-0812">Transmembrane</keyword>
<keyword evidence="2" id="KW-1133">Transmembrane helix</keyword>
<reference evidence="3 4" key="1">
    <citation type="journal article" date="2014" name="PLoS Genet.">
        <title>Analysis of the Phlebiopsis gigantea genome, transcriptome and secretome provides insight into its pioneer colonization strategies of wood.</title>
        <authorList>
            <person name="Hori C."/>
            <person name="Ishida T."/>
            <person name="Igarashi K."/>
            <person name="Samejima M."/>
            <person name="Suzuki H."/>
            <person name="Master E."/>
            <person name="Ferreira P."/>
            <person name="Ruiz-Duenas F.J."/>
            <person name="Held B."/>
            <person name="Canessa P."/>
            <person name="Larrondo L.F."/>
            <person name="Schmoll M."/>
            <person name="Druzhinina I.S."/>
            <person name="Kubicek C.P."/>
            <person name="Gaskell J.A."/>
            <person name="Kersten P."/>
            <person name="St John F."/>
            <person name="Glasner J."/>
            <person name="Sabat G."/>
            <person name="Splinter BonDurant S."/>
            <person name="Syed K."/>
            <person name="Yadav J."/>
            <person name="Mgbeahuruike A.C."/>
            <person name="Kovalchuk A."/>
            <person name="Asiegbu F.O."/>
            <person name="Lackner G."/>
            <person name="Hoffmeister D."/>
            <person name="Rencoret J."/>
            <person name="Gutierrez A."/>
            <person name="Sun H."/>
            <person name="Lindquist E."/>
            <person name="Barry K."/>
            <person name="Riley R."/>
            <person name="Grigoriev I.V."/>
            <person name="Henrissat B."/>
            <person name="Kues U."/>
            <person name="Berka R.M."/>
            <person name="Martinez A.T."/>
            <person name="Covert S.F."/>
            <person name="Blanchette R.A."/>
            <person name="Cullen D."/>
        </authorList>
    </citation>
    <scope>NUCLEOTIDE SEQUENCE [LARGE SCALE GENOMIC DNA]</scope>
    <source>
        <strain evidence="3 4">11061_1 CR5-6</strain>
    </source>
</reference>
<keyword evidence="2" id="KW-0472">Membrane</keyword>
<feature type="compositionally biased region" description="Low complexity" evidence="1">
    <location>
        <begin position="190"/>
        <end position="208"/>
    </location>
</feature>
<keyword evidence="4" id="KW-1185">Reference proteome</keyword>
<dbReference type="Proteomes" id="UP000053257">
    <property type="component" value="Unassembled WGS sequence"/>
</dbReference>
<gene>
    <name evidence="3" type="ORF">PHLGIDRAFT_126380</name>
</gene>
<dbReference type="EMBL" id="KN840467">
    <property type="protein sequence ID" value="KIP09373.1"/>
    <property type="molecule type" value="Genomic_DNA"/>
</dbReference>
<dbReference type="AlphaFoldDB" id="A0A0C3PQJ2"/>
<evidence type="ECO:0000313" key="4">
    <source>
        <dbReference type="Proteomes" id="UP000053257"/>
    </source>
</evidence>
<protein>
    <submittedName>
        <fullName evidence="3">Uncharacterized protein</fullName>
    </submittedName>
</protein>
<feature type="transmembrane region" description="Helical" evidence="2">
    <location>
        <begin position="341"/>
        <end position="366"/>
    </location>
</feature>
<organism evidence="3 4">
    <name type="scientific">Phlebiopsis gigantea (strain 11061_1 CR5-6)</name>
    <name type="common">White-rot fungus</name>
    <name type="synonym">Peniophora gigantea</name>
    <dbReference type="NCBI Taxonomy" id="745531"/>
    <lineage>
        <taxon>Eukaryota</taxon>
        <taxon>Fungi</taxon>
        <taxon>Dikarya</taxon>
        <taxon>Basidiomycota</taxon>
        <taxon>Agaricomycotina</taxon>
        <taxon>Agaricomycetes</taxon>
        <taxon>Polyporales</taxon>
        <taxon>Phanerochaetaceae</taxon>
        <taxon>Phlebiopsis</taxon>
    </lineage>
</organism>
<feature type="compositionally biased region" description="Low complexity" evidence="1">
    <location>
        <begin position="217"/>
        <end position="236"/>
    </location>
</feature>
<name>A0A0C3PQJ2_PHLG1</name>
<evidence type="ECO:0000256" key="2">
    <source>
        <dbReference type="SAM" id="Phobius"/>
    </source>
</evidence>
<feature type="compositionally biased region" description="Low complexity" evidence="1">
    <location>
        <begin position="61"/>
        <end position="87"/>
    </location>
</feature>
<feature type="compositionally biased region" description="Low complexity" evidence="1">
    <location>
        <begin position="396"/>
        <end position="413"/>
    </location>
</feature>
<feature type="region of interest" description="Disordered" evidence="1">
    <location>
        <begin position="13"/>
        <end position="87"/>
    </location>
</feature>
<sequence>MSTSAATLLEFVASPGNRSARSDSARSESFADVAQPGAATSFRVSYSPTRTSGRSTNDTKSLASTSSQSTLSLSSPGSPTFISSSQSPVETPLIALQSVGSSTESSADSSSTVSRQFITSSLPPASESTSAPSTPSSVVSASQTDLASTATAQDANPSSSLLIFTASTASDVSGTQLATLSSSADIITSTSQVAPSSPSPTQTASLSSVANSKSVGPTTSTLPSSQSASLSTDASQVPGTSRDIRPTRSPLGTSSLIFISSSRSTSSDSPTPVAAVAGPSETTLPFVQLTTIPVQTTLASNSGTATSGQVGDITQMVGTMPTPAAPSATSERADAAQGRGVTLLVATLVPAILVVLALLVAGLLFVRRIRRNRRAWFMATYEDLTASGDVEYAASSRRSSRYGSAGSVPSAASAHRDMVQRHGTHLPALVEDPFGDPVDVHTPLVGHARAESAARAPTPTSSVGARRGARSPALPSPSPGAKAGRRLSAMSVIGRSPSPLAMSTKAGSRPKSAASVDLTNPREWADMDDPFADPNKRATG</sequence>
<evidence type="ECO:0000313" key="3">
    <source>
        <dbReference type="EMBL" id="KIP09373.1"/>
    </source>
</evidence>
<feature type="region of interest" description="Disordered" evidence="1">
    <location>
        <begin position="396"/>
        <end position="417"/>
    </location>
</feature>
<dbReference type="STRING" id="745531.A0A0C3PQJ2"/>